<keyword evidence="1" id="KW-0812">Transmembrane</keyword>
<dbReference type="GeneID" id="54988753"/>
<proteinExistence type="predicted"/>
<feature type="transmembrane region" description="Helical" evidence="1">
    <location>
        <begin position="7"/>
        <end position="30"/>
    </location>
</feature>
<keyword evidence="1" id="KW-1133">Transmembrane helix</keyword>
<protein>
    <submittedName>
        <fullName evidence="2">Uncharacterized protein</fullName>
    </submittedName>
</protein>
<keyword evidence="3" id="KW-1185">Reference proteome</keyword>
<name>A0A2K9VC89_9CAUD</name>
<dbReference type="EMBL" id="MG765276">
    <property type="protein sequence ID" value="AUV59843.1"/>
    <property type="molecule type" value="Genomic_DNA"/>
</dbReference>
<accession>A0A2K9VC89</accession>
<sequence>MSKTSKVIITVWVTAMALGFVALIIGGLLWRPILLPAIAVLMVGMVLEMSAMVFVLIKDLWF</sequence>
<organism evidence="2 3">
    <name type="scientific">Lactobacillus phage Nyseid</name>
    <dbReference type="NCBI Taxonomy" id="2079432"/>
    <lineage>
        <taxon>Viruses</taxon>
        <taxon>Duplodnaviria</taxon>
        <taxon>Heunggongvirae</taxon>
        <taxon>Uroviricota</taxon>
        <taxon>Caudoviricetes</taxon>
        <taxon>Tybeckvirinae</taxon>
        <taxon>Lenusvirus</taxon>
        <taxon>Lenusvirus nyseid</taxon>
    </lineage>
</organism>
<evidence type="ECO:0000256" key="1">
    <source>
        <dbReference type="SAM" id="Phobius"/>
    </source>
</evidence>
<evidence type="ECO:0000313" key="2">
    <source>
        <dbReference type="EMBL" id="AUV59843.1"/>
    </source>
</evidence>
<dbReference type="KEGG" id="vg:54988753"/>
<keyword evidence="1" id="KW-0472">Membrane</keyword>
<reference evidence="2 3" key="1">
    <citation type="submission" date="2018-01" db="EMBL/GenBank/DDBJ databases">
        <title>Lactobacillus phages that infect wine-derived L. plantarum strains.</title>
        <authorList>
            <person name="Kyrkou I."/>
            <person name="Hestbjerg Hansen L."/>
        </authorList>
    </citation>
    <scope>NUCLEOTIDE SEQUENCE [LARGE SCALE GENOMIC DNA]</scope>
</reference>
<feature type="transmembrane region" description="Helical" evidence="1">
    <location>
        <begin position="36"/>
        <end position="57"/>
    </location>
</feature>
<dbReference type="RefSeq" id="YP_009798303.1">
    <property type="nucleotide sequence ID" value="NC_047925.1"/>
</dbReference>
<evidence type="ECO:0000313" key="3">
    <source>
        <dbReference type="Proteomes" id="UP000240437"/>
    </source>
</evidence>
<dbReference type="Proteomes" id="UP000240437">
    <property type="component" value="Segment"/>
</dbReference>